<evidence type="ECO:0000313" key="3">
    <source>
        <dbReference type="Proteomes" id="UP000277204"/>
    </source>
</evidence>
<reference evidence="2 3" key="1">
    <citation type="submission" date="2018-11" db="EMBL/GenBank/DDBJ databases">
        <authorList>
            <consortium name="Pathogen Informatics"/>
        </authorList>
    </citation>
    <scope>NUCLEOTIDE SEQUENCE [LARGE SCALE GENOMIC DNA]</scope>
    <source>
        <strain evidence="2 3">Zambia</strain>
    </source>
</reference>
<gene>
    <name evidence="2" type="ORF">SMRZ_LOCUS20249</name>
</gene>
<keyword evidence="3" id="KW-1185">Reference proteome</keyword>
<evidence type="ECO:0000313" key="2">
    <source>
        <dbReference type="EMBL" id="VDP34828.1"/>
    </source>
</evidence>
<feature type="transmembrane region" description="Helical" evidence="1">
    <location>
        <begin position="29"/>
        <end position="47"/>
    </location>
</feature>
<keyword evidence="1" id="KW-0472">Membrane</keyword>
<accession>A0A3P8DM46</accession>
<dbReference type="Proteomes" id="UP000277204">
    <property type="component" value="Unassembled WGS sequence"/>
</dbReference>
<dbReference type="AlphaFoldDB" id="A0A3P8DM46"/>
<keyword evidence="1" id="KW-0812">Transmembrane</keyword>
<dbReference type="EMBL" id="UZAI01018233">
    <property type="protein sequence ID" value="VDP34828.1"/>
    <property type="molecule type" value="Genomic_DNA"/>
</dbReference>
<proteinExistence type="predicted"/>
<name>A0A3P8DM46_9TREM</name>
<keyword evidence="1" id="KW-1133">Transmembrane helix</keyword>
<sequence length="58" mass="7356">MFDLLNYIVYYYYISHNVYLVLVYKNDNLHILLYLIYFLNIIHYLLIKNIFQLNFHNY</sequence>
<organism evidence="2 3">
    <name type="scientific">Schistosoma margrebowiei</name>
    <dbReference type="NCBI Taxonomy" id="48269"/>
    <lineage>
        <taxon>Eukaryota</taxon>
        <taxon>Metazoa</taxon>
        <taxon>Spiralia</taxon>
        <taxon>Lophotrochozoa</taxon>
        <taxon>Platyhelminthes</taxon>
        <taxon>Trematoda</taxon>
        <taxon>Digenea</taxon>
        <taxon>Strigeidida</taxon>
        <taxon>Schistosomatoidea</taxon>
        <taxon>Schistosomatidae</taxon>
        <taxon>Schistosoma</taxon>
    </lineage>
</organism>
<protein>
    <submittedName>
        <fullName evidence="2">Uncharacterized protein</fullName>
    </submittedName>
</protein>
<evidence type="ECO:0000256" key="1">
    <source>
        <dbReference type="SAM" id="Phobius"/>
    </source>
</evidence>